<reference evidence="2 3" key="1">
    <citation type="journal article" date="2019" name="Int. J. Syst. Evol. Microbiol.">
        <title>The Global Catalogue of Microorganisms (GCM) 10K type strain sequencing project: providing services to taxonomists for standard genome sequencing and annotation.</title>
        <authorList>
            <consortium name="The Broad Institute Genomics Platform"/>
            <consortium name="The Broad Institute Genome Sequencing Center for Infectious Disease"/>
            <person name="Wu L."/>
            <person name="Ma J."/>
        </authorList>
    </citation>
    <scope>NUCLEOTIDE SEQUENCE [LARGE SCALE GENOMIC DNA]</scope>
    <source>
        <strain evidence="2 3">JCM 9933</strain>
    </source>
</reference>
<gene>
    <name evidence="2" type="ORF">GCM10009416_38450</name>
</gene>
<evidence type="ECO:0000313" key="2">
    <source>
        <dbReference type="EMBL" id="GAA0596403.1"/>
    </source>
</evidence>
<protein>
    <submittedName>
        <fullName evidence="2">Uncharacterized protein</fullName>
    </submittedName>
</protein>
<dbReference type="Proteomes" id="UP001501588">
    <property type="component" value="Unassembled WGS sequence"/>
</dbReference>
<name>A0ABN1FRN9_9PROT</name>
<comment type="caution">
    <text evidence="2">The sequence shown here is derived from an EMBL/GenBank/DDBJ whole genome shotgun (WGS) entry which is preliminary data.</text>
</comment>
<keyword evidence="3" id="KW-1185">Reference proteome</keyword>
<organism evidence="2 3">
    <name type="scientific">Craurococcus roseus</name>
    <dbReference type="NCBI Taxonomy" id="77585"/>
    <lineage>
        <taxon>Bacteria</taxon>
        <taxon>Pseudomonadati</taxon>
        <taxon>Pseudomonadota</taxon>
        <taxon>Alphaproteobacteria</taxon>
        <taxon>Acetobacterales</taxon>
        <taxon>Acetobacteraceae</taxon>
        <taxon>Craurococcus</taxon>
    </lineage>
</organism>
<accession>A0ABN1FRN9</accession>
<feature type="region of interest" description="Disordered" evidence="1">
    <location>
        <begin position="70"/>
        <end position="97"/>
    </location>
</feature>
<feature type="region of interest" description="Disordered" evidence="1">
    <location>
        <begin position="1"/>
        <end position="21"/>
    </location>
</feature>
<dbReference type="EMBL" id="BAAAFZ010000061">
    <property type="protein sequence ID" value="GAA0596403.1"/>
    <property type="molecule type" value="Genomic_DNA"/>
</dbReference>
<sequence length="120" mass="12298">MAVPGLIGATEPNKTATAPRSAGPEALRLLGCTAVAAVTTAAAVAATRDRLRPPPGEAASRDPDMACLPLAKASADAARPRVPLPRSPSRPRRDAVPSDLIRGVRACVWTRADNADSLAV</sequence>
<evidence type="ECO:0000256" key="1">
    <source>
        <dbReference type="SAM" id="MobiDB-lite"/>
    </source>
</evidence>
<evidence type="ECO:0000313" key="3">
    <source>
        <dbReference type="Proteomes" id="UP001501588"/>
    </source>
</evidence>
<proteinExistence type="predicted"/>